<gene>
    <name evidence="2" type="ORF">SAMN04487779_101344</name>
</gene>
<dbReference type="STRING" id="938405.SAMN02927895_04560"/>
<sequence>MIGLRPASPADAPALVAIHRAGLDAARPGLASPWTEAKTLAWFAGELPGTLTLEGDRVPGLIVTPTLHRRGTGAMTTETAKAAAPGCLRLACFRRTGPRSPSIGGAATGPSPAATPRPMRQGSRT</sequence>
<dbReference type="EMBL" id="FMZX01000013">
    <property type="protein sequence ID" value="SDD83556.1"/>
    <property type="molecule type" value="Genomic_DNA"/>
</dbReference>
<name>A0A1G6Y1Q5_9PROT</name>
<organism evidence="2 3">
    <name type="scientific">Belnapia rosea</name>
    <dbReference type="NCBI Taxonomy" id="938405"/>
    <lineage>
        <taxon>Bacteria</taxon>
        <taxon>Pseudomonadati</taxon>
        <taxon>Pseudomonadota</taxon>
        <taxon>Alphaproteobacteria</taxon>
        <taxon>Acetobacterales</taxon>
        <taxon>Roseomonadaceae</taxon>
        <taxon>Belnapia</taxon>
    </lineage>
</organism>
<dbReference type="Gene3D" id="3.40.630.30">
    <property type="match status" value="1"/>
</dbReference>
<dbReference type="AlphaFoldDB" id="A0A1G6Y1Q5"/>
<accession>A0A1G6Y1Q5</accession>
<evidence type="ECO:0000313" key="3">
    <source>
        <dbReference type="Proteomes" id="UP000198925"/>
    </source>
</evidence>
<keyword evidence="3" id="KW-1185">Reference proteome</keyword>
<feature type="region of interest" description="Disordered" evidence="1">
    <location>
        <begin position="98"/>
        <end position="125"/>
    </location>
</feature>
<evidence type="ECO:0000256" key="1">
    <source>
        <dbReference type="SAM" id="MobiDB-lite"/>
    </source>
</evidence>
<dbReference type="SUPFAM" id="SSF55729">
    <property type="entry name" value="Acyl-CoA N-acyltransferases (Nat)"/>
    <property type="match status" value="1"/>
</dbReference>
<dbReference type="Proteomes" id="UP000198925">
    <property type="component" value="Unassembled WGS sequence"/>
</dbReference>
<dbReference type="InterPro" id="IPR016181">
    <property type="entry name" value="Acyl_CoA_acyltransferase"/>
</dbReference>
<evidence type="ECO:0000313" key="2">
    <source>
        <dbReference type="EMBL" id="SDD83556.1"/>
    </source>
</evidence>
<feature type="compositionally biased region" description="Low complexity" evidence="1">
    <location>
        <begin position="100"/>
        <end position="116"/>
    </location>
</feature>
<evidence type="ECO:0008006" key="4">
    <source>
        <dbReference type="Google" id="ProtNLM"/>
    </source>
</evidence>
<dbReference type="RefSeq" id="WP_090664270.1">
    <property type="nucleotide sequence ID" value="NZ_FMZX01000013.1"/>
</dbReference>
<proteinExistence type="predicted"/>
<protein>
    <recommendedName>
        <fullName evidence="4">Acetyltransferase (GNAT) domain-containing protein</fullName>
    </recommendedName>
</protein>
<reference evidence="2 3" key="1">
    <citation type="submission" date="2016-10" db="EMBL/GenBank/DDBJ databases">
        <authorList>
            <person name="de Groot N.N."/>
        </authorList>
    </citation>
    <scope>NUCLEOTIDE SEQUENCE [LARGE SCALE GENOMIC DNA]</scope>
    <source>
        <strain evidence="2 3">CPCC 100156</strain>
    </source>
</reference>